<comment type="subcellular location">
    <subcellularLocation>
        <location evidence="1">Membrane</location>
        <topology evidence="1">Multi-pass membrane protein</topology>
    </subcellularLocation>
</comment>
<organism evidence="9 10">
    <name type="scientific">Olpidium bornovanus</name>
    <dbReference type="NCBI Taxonomy" id="278681"/>
    <lineage>
        <taxon>Eukaryota</taxon>
        <taxon>Fungi</taxon>
        <taxon>Fungi incertae sedis</taxon>
        <taxon>Olpidiomycota</taxon>
        <taxon>Olpidiomycotina</taxon>
        <taxon>Olpidiomycetes</taxon>
        <taxon>Olpidiales</taxon>
        <taxon>Olpidiaceae</taxon>
        <taxon>Olpidium</taxon>
    </lineage>
</organism>
<evidence type="ECO:0000256" key="1">
    <source>
        <dbReference type="ARBA" id="ARBA00004141"/>
    </source>
</evidence>
<dbReference type="Pfam" id="PF01694">
    <property type="entry name" value="Rhomboid"/>
    <property type="match status" value="1"/>
</dbReference>
<proteinExistence type="inferred from homology"/>
<dbReference type="OrthoDB" id="10260614at2759"/>
<keyword evidence="3 7" id="KW-0812">Transmembrane</keyword>
<dbReference type="Gene3D" id="1.20.1540.10">
    <property type="entry name" value="Rhomboid-like"/>
    <property type="match status" value="1"/>
</dbReference>
<accession>A0A8H7ZMT6</accession>
<feature type="transmembrane region" description="Helical" evidence="7">
    <location>
        <begin position="409"/>
        <end position="427"/>
    </location>
</feature>
<keyword evidence="10" id="KW-1185">Reference proteome</keyword>
<gene>
    <name evidence="9" type="ORF">BJ554DRAFT_4377</name>
</gene>
<dbReference type="InterPro" id="IPR022764">
    <property type="entry name" value="Peptidase_S54_rhomboid_dom"/>
</dbReference>
<evidence type="ECO:0000256" key="7">
    <source>
        <dbReference type="SAM" id="Phobius"/>
    </source>
</evidence>
<feature type="domain" description="Peptidase S54 rhomboid" evidence="8">
    <location>
        <begin position="362"/>
        <end position="448"/>
    </location>
</feature>
<evidence type="ECO:0000256" key="2">
    <source>
        <dbReference type="ARBA" id="ARBA00009045"/>
    </source>
</evidence>
<feature type="non-terminal residue" evidence="9">
    <location>
        <position position="476"/>
    </location>
</feature>
<name>A0A8H7ZMT6_9FUNG</name>
<evidence type="ECO:0000256" key="6">
    <source>
        <dbReference type="ARBA" id="ARBA00023136"/>
    </source>
</evidence>
<keyword evidence="4" id="KW-0378">Hydrolase</keyword>
<evidence type="ECO:0000256" key="5">
    <source>
        <dbReference type="ARBA" id="ARBA00022989"/>
    </source>
</evidence>
<dbReference type="InterPro" id="IPR050925">
    <property type="entry name" value="Rhomboid_protease_S54"/>
</dbReference>
<dbReference type="Proteomes" id="UP000673691">
    <property type="component" value="Unassembled WGS sequence"/>
</dbReference>
<evidence type="ECO:0000256" key="4">
    <source>
        <dbReference type="ARBA" id="ARBA00022801"/>
    </source>
</evidence>
<protein>
    <recommendedName>
        <fullName evidence="8">Peptidase S54 rhomboid domain-containing protein</fullName>
    </recommendedName>
</protein>
<comment type="caution">
    <text evidence="9">The sequence shown here is derived from an EMBL/GenBank/DDBJ whole genome shotgun (WGS) entry which is preliminary data.</text>
</comment>
<feature type="transmembrane region" description="Helical" evidence="7">
    <location>
        <begin position="434"/>
        <end position="451"/>
    </location>
</feature>
<comment type="similarity">
    <text evidence="2">Belongs to the peptidase S54 family.</text>
</comment>
<evidence type="ECO:0000259" key="8">
    <source>
        <dbReference type="Pfam" id="PF01694"/>
    </source>
</evidence>
<evidence type="ECO:0000313" key="10">
    <source>
        <dbReference type="Proteomes" id="UP000673691"/>
    </source>
</evidence>
<reference evidence="9 10" key="1">
    <citation type="journal article" name="Sci. Rep.">
        <title>Genome-scale phylogenetic analyses confirm Olpidium as the closest living zoosporic fungus to the non-flagellated, terrestrial fungi.</title>
        <authorList>
            <person name="Chang Y."/>
            <person name="Rochon D."/>
            <person name="Sekimoto S."/>
            <person name="Wang Y."/>
            <person name="Chovatia M."/>
            <person name="Sandor L."/>
            <person name="Salamov A."/>
            <person name="Grigoriev I.V."/>
            <person name="Stajich J.E."/>
            <person name="Spatafora J.W."/>
        </authorList>
    </citation>
    <scope>NUCLEOTIDE SEQUENCE [LARGE SCALE GENOMIC DNA]</scope>
    <source>
        <strain evidence="9">S191</strain>
    </source>
</reference>
<sequence length="476" mass="52180">QLEFAGRLGRTRREADRRCARLFISTRRLARIVNCCIAPFRCCLQTWKTDAGAVIVTANTATSWHRPADVAAAFAVQELLPGVRHARQRTRRRAVAIAGLLARSLPALGSGDVARVVAALIPLLCYATFVRQVGIIAAAARSGSGLRRMFCRMEPAPSFPAPNSARAAQRPRIQKTSGKFFSRPWPAADARARGICRFNVPGGVRRRRLCASAARRARSRAFRRLFRQFLQPDGPVAQIHGGAHLADVWRRSHSADRPRVVGPAHGEREGGVRDLGYKRRCVFALAGAGFATAHVQNVPPHTLERESDHFVDIDVFSPRRVAFWIQYGKLLIYSHHRRAIPSSKVRTFSLAESNVLDILQFALTSIGEIACRLLGTEQFLATYLSAGICSSLFSHVFRARFNVDPHVGGLGASGALYSCFALIAMKYPDAQGSIIFLPFIPFSLGMMLPAMVTADALGVYCGDGGFLTIMYVVAKV</sequence>
<dbReference type="AlphaFoldDB" id="A0A8H7ZMT6"/>
<evidence type="ECO:0000256" key="3">
    <source>
        <dbReference type="ARBA" id="ARBA00022692"/>
    </source>
</evidence>
<dbReference type="GO" id="GO:0006465">
    <property type="term" value="P:signal peptide processing"/>
    <property type="evidence" value="ECO:0007669"/>
    <property type="project" value="TreeGrafter"/>
</dbReference>
<evidence type="ECO:0000313" key="9">
    <source>
        <dbReference type="EMBL" id="KAG5456000.1"/>
    </source>
</evidence>
<keyword evidence="6 7" id="KW-0472">Membrane</keyword>
<feature type="non-terminal residue" evidence="9">
    <location>
        <position position="1"/>
    </location>
</feature>
<dbReference type="EMBL" id="JAEFCI010012439">
    <property type="protein sequence ID" value="KAG5456000.1"/>
    <property type="molecule type" value="Genomic_DNA"/>
</dbReference>
<keyword evidence="5 7" id="KW-1133">Transmembrane helix</keyword>
<dbReference type="PANTHER" id="PTHR43731">
    <property type="entry name" value="RHOMBOID PROTEASE"/>
    <property type="match status" value="1"/>
</dbReference>
<dbReference type="SUPFAM" id="SSF144091">
    <property type="entry name" value="Rhomboid-like"/>
    <property type="match status" value="1"/>
</dbReference>
<dbReference type="GO" id="GO:0016020">
    <property type="term" value="C:membrane"/>
    <property type="evidence" value="ECO:0007669"/>
    <property type="project" value="UniProtKB-SubCell"/>
</dbReference>
<dbReference type="InterPro" id="IPR035952">
    <property type="entry name" value="Rhomboid-like_sf"/>
</dbReference>
<dbReference type="GO" id="GO:0004252">
    <property type="term" value="F:serine-type endopeptidase activity"/>
    <property type="evidence" value="ECO:0007669"/>
    <property type="project" value="InterPro"/>
</dbReference>
<dbReference type="PANTHER" id="PTHR43731:SF14">
    <property type="entry name" value="PRESENILIN-ASSOCIATED RHOMBOID-LIKE PROTEIN, MITOCHONDRIAL"/>
    <property type="match status" value="1"/>
</dbReference>